<gene>
    <name evidence="1" type="ORF">ATB53_00420</name>
</gene>
<comment type="caution">
    <text evidence="1">The sequence shown here is derived from an EMBL/GenBank/DDBJ whole genome shotgun (WGS) entry which is preliminary data.</text>
</comment>
<dbReference type="Proteomes" id="UP000055854">
    <property type="component" value="Unassembled WGS sequence"/>
</dbReference>
<protein>
    <submittedName>
        <fullName evidence="1">Uncharacterized protein</fullName>
    </submittedName>
</protein>
<dbReference type="OrthoDB" id="6003225at2"/>
<proteinExistence type="predicted"/>
<evidence type="ECO:0000313" key="1">
    <source>
        <dbReference type="EMBL" id="KWV17177.1"/>
    </source>
</evidence>
<dbReference type="EMBL" id="LNTA01000001">
    <property type="protein sequence ID" value="KWV17177.1"/>
    <property type="molecule type" value="Genomic_DNA"/>
</dbReference>
<accession>A0A120EZ71</accession>
<dbReference type="AlphaFoldDB" id="A0A120EZ71"/>
<reference evidence="1 2" key="1">
    <citation type="submission" date="2015-11" db="EMBL/GenBank/DDBJ databases">
        <title>Long Read and Single Molecule DNA Sequencing Simplifies Genome Assembly and TAL Effector Gene Analysis of Xanthomonas translucens.</title>
        <authorList>
            <person name="Peng Z."/>
            <person name="Hu Y."/>
            <person name="Xie J."/>
            <person name="Potnis N."/>
            <person name="Akhunova A."/>
            <person name="Jones J."/>
            <person name="Liu Z."/>
            <person name="White F."/>
            <person name="Liu S."/>
        </authorList>
    </citation>
    <scope>NUCLEOTIDE SEQUENCE [LARGE SCALE GENOMIC DNA]</scope>
    <source>
        <strain evidence="1 2">B1</strain>
    </source>
</reference>
<sequence length="74" mass="8455">MRRTCTHCQRRLPEDQFPLAGGKRRGACRLCDNDVQRMRAPLAPVRVDAVQVRLNNLACLWFGPARHETLRNAA</sequence>
<dbReference type="RefSeq" id="WP_060747641.1">
    <property type="nucleotide sequence ID" value="NZ_LNTA01000001.1"/>
</dbReference>
<evidence type="ECO:0000313" key="2">
    <source>
        <dbReference type="Proteomes" id="UP000055854"/>
    </source>
</evidence>
<organism evidence="1 2">
    <name type="scientific">Xanthomonas campestris pv. translucens</name>
    <dbReference type="NCBI Taxonomy" id="343"/>
    <lineage>
        <taxon>Bacteria</taxon>
        <taxon>Pseudomonadati</taxon>
        <taxon>Pseudomonadota</taxon>
        <taxon>Gammaproteobacteria</taxon>
        <taxon>Lysobacterales</taxon>
        <taxon>Lysobacteraceae</taxon>
        <taxon>Xanthomonas</taxon>
        <taxon>Xanthomonas translucens group</taxon>
    </lineage>
</organism>
<name>A0A120EZ71_XANCT</name>